<dbReference type="HOGENOM" id="CLU_2016523_0_0_1"/>
<dbReference type="Proteomes" id="UP000028545">
    <property type="component" value="Unassembled WGS sequence"/>
</dbReference>
<sequence>MSSIISFLRGFWTPNKVELLNKAMGGEERLKQDRDKTYDLLENLRRLNEELASLLCVKDITLKNTSLRLLFTEDLAVAKDETTPADSFVIISYRRRDKKAREVNLWPITKKIVESIKELRLAK</sequence>
<gene>
    <name evidence="1" type="ORF">SAPIO_CDS8001</name>
</gene>
<dbReference type="GeneID" id="27727073"/>
<dbReference type="KEGG" id="sapo:SAPIO_CDS8001"/>
<dbReference type="EMBL" id="JOWA01000116">
    <property type="protein sequence ID" value="KEZ40811.1"/>
    <property type="molecule type" value="Genomic_DNA"/>
</dbReference>
<comment type="caution">
    <text evidence="1">The sequence shown here is derived from an EMBL/GenBank/DDBJ whole genome shotgun (WGS) entry which is preliminary data.</text>
</comment>
<evidence type="ECO:0000313" key="1">
    <source>
        <dbReference type="EMBL" id="KEZ40811.1"/>
    </source>
</evidence>
<evidence type="ECO:0000313" key="2">
    <source>
        <dbReference type="Proteomes" id="UP000028545"/>
    </source>
</evidence>
<dbReference type="AlphaFoldDB" id="A0A084G0E9"/>
<organism evidence="1 2">
    <name type="scientific">Pseudallescheria apiosperma</name>
    <name type="common">Scedosporium apiospermum</name>
    <dbReference type="NCBI Taxonomy" id="563466"/>
    <lineage>
        <taxon>Eukaryota</taxon>
        <taxon>Fungi</taxon>
        <taxon>Dikarya</taxon>
        <taxon>Ascomycota</taxon>
        <taxon>Pezizomycotina</taxon>
        <taxon>Sordariomycetes</taxon>
        <taxon>Hypocreomycetidae</taxon>
        <taxon>Microascales</taxon>
        <taxon>Microascaceae</taxon>
        <taxon>Scedosporium</taxon>
    </lineage>
</organism>
<protein>
    <submittedName>
        <fullName evidence="1">Uncharacterized protein</fullName>
    </submittedName>
</protein>
<proteinExistence type="predicted"/>
<reference evidence="1 2" key="1">
    <citation type="journal article" date="2014" name="Genome Announc.">
        <title>Draft genome sequence of the pathogenic fungus Scedosporium apiospermum.</title>
        <authorList>
            <person name="Vandeputte P."/>
            <person name="Ghamrawi S."/>
            <person name="Rechenmann M."/>
            <person name="Iltis A."/>
            <person name="Giraud S."/>
            <person name="Fleury M."/>
            <person name="Thornton C."/>
            <person name="Delhaes L."/>
            <person name="Meyer W."/>
            <person name="Papon N."/>
            <person name="Bouchara J.P."/>
        </authorList>
    </citation>
    <scope>NUCLEOTIDE SEQUENCE [LARGE SCALE GENOMIC DNA]</scope>
    <source>
        <strain evidence="1 2">IHEM 14462</strain>
    </source>
</reference>
<dbReference type="RefSeq" id="XP_016640610.1">
    <property type="nucleotide sequence ID" value="XM_016789737.1"/>
</dbReference>
<dbReference type="VEuPathDB" id="FungiDB:SAPIO_CDS8001"/>
<accession>A0A084G0E9</accession>
<name>A0A084G0E9_PSEDA</name>
<keyword evidence="2" id="KW-1185">Reference proteome</keyword>